<dbReference type="InterPro" id="IPR052704">
    <property type="entry name" value="ECF_Sigma-70_Domain"/>
</dbReference>
<feature type="domain" description="RNA polymerase sigma-70 region 2" evidence="6">
    <location>
        <begin position="33"/>
        <end position="91"/>
    </location>
</feature>
<evidence type="ECO:0000259" key="6">
    <source>
        <dbReference type="Pfam" id="PF04542"/>
    </source>
</evidence>
<sequence>MRPTSITTVIPGPDIQPEPACAAIGSAADFHGLRPRLFGIAYRMLGRVADAEDVVQDVWLRWQSADRSQVRDRVAFLVTITTRVSLNAAGSARARREIPVDHWLPGQAVTAEDPSLLSERSAELERAVVLLLQRLSPTERAVFVLREAFDYPFREIAERLGISEAGARQLARRARAHLEKPKQLPVQRVACDQLMKVFLSAARCGEVVPLERLLTEDAKSASIRERHTKVSHTETAVSTG</sequence>
<protein>
    <submittedName>
        <fullName evidence="8">Sigma-70 family RNA polymerase sigma factor</fullName>
    </submittedName>
</protein>
<dbReference type="Pfam" id="PF04542">
    <property type="entry name" value="Sigma70_r2"/>
    <property type="match status" value="1"/>
</dbReference>
<dbReference type="InterPro" id="IPR036388">
    <property type="entry name" value="WH-like_DNA-bd_sf"/>
</dbReference>
<dbReference type="NCBIfam" id="TIGR02937">
    <property type="entry name" value="sigma70-ECF"/>
    <property type="match status" value="1"/>
</dbReference>
<dbReference type="Gene3D" id="1.10.10.10">
    <property type="entry name" value="Winged helix-like DNA-binding domain superfamily/Winged helix DNA-binding domain"/>
    <property type="match status" value="1"/>
</dbReference>
<evidence type="ECO:0000256" key="2">
    <source>
        <dbReference type="ARBA" id="ARBA00023015"/>
    </source>
</evidence>
<keyword evidence="5" id="KW-0804">Transcription</keyword>
<proteinExistence type="inferred from homology"/>
<dbReference type="Proteomes" id="UP000683310">
    <property type="component" value="Chromosome"/>
</dbReference>
<name>A0ABX8CX45_9NOCA</name>
<dbReference type="InterPro" id="IPR013249">
    <property type="entry name" value="RNA_pol_sigma70_r4_t2"/>
</dbReference>
<evidence type="ECO:0000256" key="1">
    <source>
        <dbReference type="ARBA" id="ARBA00010641"/>
    </source>
</evidence>
<reference evidence="8 9" key="1">
    <citation type="submission" date="2021-04" db="EMBL/GenBank/DDBJ databases">
        <title>Nocardia tengchongensis.</title>
        <authorList>
            <person name="Zhuang k."/>
            <person name="Ran Y."/>
            <person name="Li W."/>
        </authorList>
    </citation>
    <scope>NUCLEOTIDE SEQUENCE [LARGE SCALE GENOMIC DNA]</scope>
    <source>
        <strain evidence="8 9">CFH S0057</strain>
    </source>
</reference>
<feature type="domain" description="RNA polymerase sigma factor 70 region 4 type 2" evidence="7">
    <location>
        <begin position="127"/>
        <end position="178"/>
    </location>
</feature>
<evidence type="ECO:0000256" key="3">
    <source>
        <dbReference type="ARBA" id="ARBA00023082"/>
    </source>
</evidence>
<dbReference type="EMBL" id="CP074371">
    <property type="protein sequence ID" value="QVI23768.1"/>
    <property type="molecule type" value="Genomic_DNA"/>
</dbReference>
<dbReference type="InterPro" id="IPR013324">
    <property type="entry name" value="RNA_pol_sigma_r3/r4-like"/>
</dbReference>
<dbReference type="Gene3D" id="1.10.1740.10">
    <property type="match status" value="1"/>
</dbReference>
<dbReference type="InterPro" id="IPR013325">
    <property type="entry name" value="RNA_pol_sigma_r2"/>
</dbReference>
<keyword evidence="4" id="KW-0238">DNA-binding</keyword>
<dbReference type="SUPFAM" id="SSF88659">
    <property type="entry name" value="Sigma3 and sigma4 domains of RNA polymerase sigma factors"/>
    <property type="match status" value="1"/>
</dbReference>
<dbReference type="PANTHER" id="PTHR30173">
    <property type="entry name" value="SIGMA 19 FACTOR"/>
    <property type="match status" value="1"/>
</dbReference>
<keyword evidence="9" id="KW-1185">Reference proteome</keyword>
<dbReference type="InterPro" id="IPR014284">
    <property type="entry name" value="RNA_pol_sigma-70_dom"/>
</dbReference>
<evidence type="ECO:0000259" key="7">
    <source>
        <dbReference type="Pfam" id="PF08281"/>
    </source>
</evidence>
<dbReference type="InterPro" id="IPR007627">
    <property type="entry name" value="RNA_pol_sigma70_r2"/>
</dbReference>
<gene>
    <name evidence="8" type="ORF">KHQ06_13650</name>
</gene>
<dbReference type="Pfam" id="PF08281">
    <property type="entry name" value="Sigma70_r4_2"/>
    <property type="match status" value="1"/>
</dbReference>
<evidence type="ECO:0000256" key="4">
    <source>
        <dbReference type="ARBA" id="ARBA00023125"/>
    </source>
</evidence>
<keyword evidence="3" id="KW-0731">Sigma factor</keyword>
<comment type="similarity">
    <text evidence="1">Belongs to the sigma-70 factor family. ECF subfamily.</text>
</comment>
<evidence type="ECO:0000256" key="5">
    <source>
        <dbReference type="ARBA" id="ARBA00023163"/>
    </source>
</evidence>
<accession>A0ABX8CX45</accession>
<organism evidence="8 9">
    <name type="scientific">Nocardia tengchongensis</name>
    <dbReference type="NCBI Taxonomy" id="2055889"/>
    <lineage>
        <taxon>Bacteria</taxon>
        <taxon>Bacillati</taxon>
        <taxon>Actinomycetota</taxon>
        <taxon>Actinomycetes</taxon>
        <taxon>Mycobacteriales</taxon>
        <taxon>Nocardiaceae</taxon>
        <taxon>Nocardia</taxon>
    </lineage>
</organism>
<evidence type="ECO:0000313" key="8">
    <source>
        <dbReference type="EMBL" id="QVI23768.1"/>
    </source>
</evidence>
<keyword evidence="2" id="KW-0805">Transcription regulation</keyword>
<evidence type="ECO:0000313" key="9">
    <source>
        <dbReference type="Proteomes" id="UP000683310"/>
    </source>
</evidence>
<dbReference type="SUPFAM" id="SSF88946">
    <property type="entry name" value="Sigma2 domain of RNA polymerase sigma factors"/>
    <property type="match status" value="1"/>
</dbReference>
<dbReference type="PANTHER" id="PTHR30173:SF36">
    <property type="entry name" value="ECF RNA POLYMERASE SIGMA FACTOR SIGJ"/>
    <property type="match status" value="1"/>
</dbReference>